<feature type="transmembrane region" description="Helical" evidence="2">
    <location>
        <begin position="135"/>
        <end position="151"/>
    </location>
</feature>
<keyword evidence="1" id="KW-0175">Coiled coil</keyword>
<sequence length="242" mass="29301">MAVRTTSQVNRFFEEELKIVENLEKEESKKISEIKETAEKHLEDLNQLYKRRLWFIDTDSKPPWFEKFKSFLSNLNENPRSALLEDVFILKQLESLPIKASNFWFLEFKKYFLSILFLTPILLMIDVFLLQWDSLFWFFAVNLFFVFRFLFLPPKRDLVILTSIFSLCFYYQPVIEWLITKDWFSVLFQKWHSLTLGEKFLLVEAFSIVYALSESHTEAYYDAVNVRFSIVYEWLKKFRFGD</sequence>
<feature type="coiled-coil region" evidence="1">
    <location>
        <begin position="20"/>
        <end position="51"/>
    </location>
</feature>
<feature type="transmembrane region" description="Helical" evidence="2">
    <location>
        <begin position="111"/>
        <end position="129"/>
    </location>
</feature>
<dbReference type="EMBL" id="SMFV01000006">
    <property type="protein sequence ID" value="TCK02853.1"/>
    <property type="molecule type" value="Genomic_DNA"/>
</dbReference>
<dbReference type="Proteomes" id="UP000295777">
    <property type="component" value="Unassembled WGS sequence"/>
</dbReference>
<dbReference type="RefSeq" id="WP_132527501.1">
    <property type="nucleotide sequence ID" value="NZ_SMFV01000006.1"/>
</dbReference>
<evidence type="ECO:0000256" key="1">
    <source>
        <dbReference type="SAM" id="Coils"/>
    </source>
</evidence>
<gene>
    <name evidence="3" type="ORF">CLV27_1560</name>
</gene>
<comment type="caution">
    <text evidence="3">The sequence shown here is derived from an EMBL/GenBank/DDBJ whole genome shotgun (WGS) entry which is preliminary data.</text>
</comment>
<name>A0A4R1G8F8_9BACT</name>
<dbReference type="AlphaFoldDB" id="A0A4R1G8F8"/>
<feature type="transmembrane region" description="Helical" evidence="2">
    <location>
        <begin position="158"/>
        <end position="179"/>
    </location>
</feature>
<evidence type="ECO:0000313" key="3">
    <source>
        <dbReference type="EMBL" id="TCK02853.1"/>
    </source>
</evidence>
<protein>
    <submittedName>
        <fullName evidence="3">Uncharacterized protein</fullName>
    </submittedName>
</protein>
<accession>A0A4R1G8F8</accession>
<evidence type="ECO:0000313" key="4">
    <source>
        <dbReference type="Proteomes" id="UP000295777"/>
    </source>
</evidence>
<reference evidence="3 4" key="1">
    <citation type="submission" date="2019-03" db="EMBL/GenBank/DDBJ databases">
        <title>Genomic Encyclopedia of Archaeal and Bacterial Type Strains, Phase II (KMG-II): from individual species to whole genera.</title>
        <authorList>
            <person name="Goeker M."/>
        </authorList>
    </citation>
    <scope>NUCLEOTIDE SEQUENCE [LARGE SCALE GENOMIC DNA]</scope>
    <source>
        <strain evidence="3 4">DSM 24425</strain>
    </source>
</reference>
<organism evidence="3 4">
    <name type="scientific">Phorcysia thermohydrogeniphila</name>
    <dbReference type="NCBI Taxonomy" id="936138"/>
    <lineage>
        <taxon>Bacteria</taxon>
        <taxon>Pseudomonadati</taxon>
        <taxon>Aquificota</taxon>
        <taxon>Aquificia</taxon>
        <taxon>Desulfurobacteriales</taxon>
        <taxon>Desulfurobacteriaceae</taxon>
        <taxon>Phorcysia</taxon>
    </lineage>
</organism>
<keyword evidence="2" id="KW-0472">Membrane</keyword>
<evidence type="ECO:0000256" key="2">
    <source>
        <dbReference type="SAM" id="Phobius"/>
    </source>
</evidence>
<keyword evidence="4" id="KW-1185">Reference proteome</keyword>
<keyword evidence="2" id="KW-1133">Transmembrane helix</keyword>
<keyword evidence="2" id="KW-0812">Transmembrane</keyword>
<proteinExistence type="predicted"/>